<dbReference type="Pfam" id="PF12796">
    <property type="entry name" value="Ank_2"/>
    <property type="match status" value="1"/>
</dbReference>
<dbReference type="EMBL" id="JABANO010038265">
    <property type="protein sequence ID" value="KAF4698837.1"/>
    <property type="molecule type" value="Genomic_DNA"/>
</dbReference>
<evidence type="ECO:0000313" key="5">
    <source>
        <dbReference type="Proteomes" id="UP000553632"/>
    </source>
</evidence>
<feature type="non-terminal residue" evidence="4">
    <location>
        <position position="1"/>
    </location>
</feature>
<protein>
    <submittedName>
        <fullName evidence="4">Ankyrin Repeat Protein</fullName>
    </submittedName>
</protein>
<dbReference type="SUPFAM" id="SSF48403">
    <property type="entry name" value="Ankyrin repeat"/>
    <property type="match status" value="1"/>
</dbReference>
<sequence length="345" mass="37502">GGLTPLQKALTTQQQKSVQALSGWKAKGVNADRAMQATTFRDMSPDDDSVQSGETAVHVAAELKNEDVLQEVEGKIKSSHIEIPYQIINFVGPSAADVDYPVIVEKCCALEDLLTLQDKSGRRVKDMPGAGLILAAILRGRAYAVDVKRFVRAKYPQLSLLQPSMPRERIPVNINSRDEYGYTALHHAAIRSRSSGCCSSRRNFVKMDKLLQYGADIDARCRLHGATPLHYVAASCDAVALAELLIANGADVNALTSACGETPLHWAVKSASDVHFAMVKALLEAGADPTVQTFRSTTHPRMILPDIKLSAGSTPVHYAVRLRKYGVFAMIVDHIRPSDLDCDPA</sequence>
<evidence type="ECO:0000256" key="2">
    <source>
        <dbReference type="ARBA" id="ARBA00023043"/>
    </source>
</evidence>
<proteinExistence type="predicted"/>
<keyword evidence="2 3" id="KW-0040">ANK repeat</keyword>
<dbReference type="Proteomes" id="UP000553632">
    <property type="component" value="Unassembled WGS sequence"/>
</dbReference>
<dbReference type="PANTHER" id="PTHR24189">
    <property type="entry name" value="MYOTROPHIN"/>
    <property type="match status" value="1"/>
</dbReference>
<evidence type="ECO:0000313" key="4">
    <source>
        <dbReference type="EMBL" id="KAF4698837.1"/>
    </source>
</evidence>
<evidence type="ECO:0000256" key="1">
    <source>
        <dbReference type="ARBA" id="ARBA00022737"/>
    </source>
</evidence>
<dbReference type="Gene3D" id="1.25.40.20">
    <property type="entry name" value="Ankyrin repeat-containing domain"/>
    <property type="match status" value="2"/>
</dbReference>
<gene>
    <name evidence="4" type="primary">ANKRD42_2</name>
    <name evidence="4" type="ORF">FOZ63_002584</name>
</gene>
<feature type="repeat" description="ANK" evidence="3">
    <location>
        <begin position="224"/>
        <end position="257"/>
    </location>
</feature>
<reference evidence="4 5" key="1">
    <citation type="submission" date="2020-04" db="EMBL/GenBank/DDBJ databases">
        <title>Perkinsus olseni comparative genomics.</title>
        <authorList>
            <person name="Bogema D.R."/>
        </authorList>
    </citation>
    <scope>NUCLEOTIDE SEQUENCE [LARGE SCALE GENOMIC DNA]</scope>
    <source>
        <strain evidence="4 5">ATCC PRA-207</strain>
    </source>
</reference>
<organism evidence="4 5">
    <name type="scientific">Perkinsus olseni</name>
    <name type="common">Perkinsus atlanticus</name>
    <dbReference type="NCBI Taxonomy" id="32597"/>
    <lineage>
        <taxon>Eukaryota</taxon>
        <taxon>Sar</taxon>
        <taxon>Alveolata</taxon>
        <taxon>Perkinsozoa</taxon>
        <taxon>Perkinsea</taxon>
        <taxon>Perkinsida</taxon>
        <taxon>Perkinsidae</taxon>
        <taxon>Perkinsus</taxon>
    </lineage>
</organism>
<accession>A0A7J6PSH3</accession>
<dbReference type="InterPro" id="IPR002110">
    <property type="entry name" value="Ankyrin_rpt"/>
</dbReference>
<dbReference type="AlphaFoldDB" id="A0A7J6PSH3"/>
<dbReference type="PANTHER" id="PTHR24189:SF72">
    <property type="entry name" value="ANKYRIN REPEAT-CONTAINING DOMAIN-CONTAINING PROTEIN"/>
    <property type="match status" value="1"/>
</dbReference>
<name>A0A7J6PSH3_PEROL</name>
<dbReference type="PROSITE" id="PS50297">
    <property type="entry name" value="ANK_REP_REGION"/>
    <property type="match status" value="2"/>
</dbReference>
<comment type="caution">
    <text evidence="4">The sequence shown here is derived from an EMBL/GenBank/DDBJ whole genome shotgun (WGS) entry which is preliminary data.</text>
</comment>
<keyword evidence="5" id="KW-1185">Reference proteome</keyword>
<evidence type="ECO:0000256" key="3">
    <source>
        <dbReference type="PROSITE-ProRule" id="PRU00023"/>
    </source>
</evidence>
<keyword evidence="1" id="KW-0677">Repeat</keyword>
<feature type="repeat" description="ANK" evidence="3">
    <location>
        <begin position="180"/>
        <end position="222"/>
    </location>
</feature>
<dbReference type="InterPro" id="IPR036770">
    <property type="entry name" value="Ankyrin_rpt-contain_sf"/>
</dbReference>
<feature type="non-terminal residue" evidence="4">
    <location>
        <position position="345"/>
    </location>
</feature>
<dbReference type="SMART" id="SM00248">
    <property type="entry name" value="ANK"/>
    <property type="match status" value="5"/>
</dbReference>
<dbReference type="InterPro" id="IPR050745">
    <property type="entry name" value="Multifunctional_regulatory"/>
</dbReference>
<dbReference type="PRINTS" id="PR01415">
    <property type="entry name" value="ANKYRIN"/>
</dbReference>
<feature type="repeat" description="ANK" evidence="3">
    <location>
        <begin position="259"/>
        <end position="294"/>
    </location>
</feature>
<dbReference type="PROSITE" id="PS50088">
    <property type="entry name" value="ANK_REPEAT"/>
    <property type="match status" value="3"/>
</dbReference>
<dbReference type="OMA" id="NINCRDE"/>